<dbReference type="Proteomes" id="UP000295164">
    <property type="component" value="Unassembled WGS sequence"/>
</dbReference>
<comment type="caution">
    <text evidence="3">The sequence shown here is derived from an EMBL/GenBank/DDBJ whole genome shotgun (WGS) entry which is preliminary data.</text>
</comment>
<proteinExistence type="predicted"/>
<evidence type="ECO:0000313" key="4">
    <source>
        <dbReference type="Proteomes" id="UP000295164"/>
    </source>
</evidence>
<dbReference type="InterPro" id="IPR005471">
    <property type="entry name" value="Tscrpt_reg_IclR_N"/>
</dbReference>
<organism evidence="3 4">
    <name type="scientific">Flaviaesturariibacter aridisoli</name>
    <dbReference type="NCBI Taxonomy" id="2545761"/>
    <lineage>
        <taxon>Bacteria</taxon>
        <taxon>Pseudomonadati</taxon>
        <taxon>Bacteroidota</taxon>
        <taxon>Chitinophagia</taxon>
        <taxon>Chitinophagales</taxon>
        <taxon>Chitinophagaceae</taxon>
        <taxon>Flaviaestuariibacter</taxon>
    </lineage>
</organism>
<evidence type="ECO:0000259" key="2">
    <source>
        <dbReference type="Pfam" id="PF09339"/>
    </source>
</evidence>
<feature type="compositionally biased region" description="Basic and acidic residues" evidence="1">
    <location>
        <begin position="107"/>
        <end position="131"/>
    </location>
</feature>
<keyword evidence="4" id="KW-1185">Reference proteome</keyword>
<dbReference type="GO" id="GO:0003677">
    <property type="term" value="F:DNA binding"/>
    <property type="evidence" value="ECO:0007669"/>
    <property type="project" value="InterPro"/>
</dbReference>
<dbReference type="EMBL" id="SKFH01000019">
    <property type="protein sequence ID" value="TCZ69657.1"/>
    <property type="molecule type" value="Genomic_DNA"/>
</dbReference>
<dbReference type="RefSeq" id="WP_131852442.1">
    <property type="nucleotide sequence ID" value="NZ_SKFH01000019.1"/>
</dbReference>
<dbReference type="InterPro" id="IPR036388">
    <property type="entry name" value="WH-like_DNA-bd_sf"/>
</dbReference>
<evidence type="ECO:0000313" key="3">
    <source>
        <dbReference type="EMBL" id="TCZ69657.1"/>
    </source>
</evidence>
<feature type="region of interest" description="Disordered" evidence="1">
    <location>
        <begin position="39"/>
        <end position="134"/>
    </location>
</feature>
<name>A0A4R4DZ92_9BACT</name>
<dbReference type="Pfam" id="PF09339">
    <property type="entry name" value="HTH_IclR"/>
    <property type="match status" value="1"/>
</dbReference>
<dbReference type="AlphaFoldDB" id="A0A4R4DZ92"/>
<reference evidence="3 4" key="1">
    <citation type="submission" date="2019-03" db="EMBL/GenBank/DDBJ databases">
        <authorList>
            <person name="Kim M.K.M."/>
        </authorList>
    </citation>
    <scope>NUCLEOTIDE SEQUENCE [LARGE SCALE GENOMIC DNA]</scope>
    <source>
        <strain evidence="3 4">17J68-15</strain>
    </source>
</reference>
<dbReference type="InterPro" id="IPR036390">
    <property type="entry name" value="WH_DNA-bd_sf"/>
</dbReference>
<dbReference type="GO" id="GO:0006355">
    <property type="term" value="P:regulation of DNA-templated transcription"/>
    <property type="evidence" value="ECO:0007669"/>
    <property type="project" value="InterPro"/>
</dbReference>
<accession>A0A4R4DZ92</accession>
<dbReference type="SUPFAM" id="SSF46785">
    <property type="entry name" value="Winged helix' DNA-binding domain"/>
    <property type="match status" value="1"/>
</dbReference>
<protein>
    <recommendedName>
        <fullName evidence="2">HTH iclR-type domain-containing protein</fullName>
    </recommendedName>
</protein>
<gene>
    <name evidence="3" type="ORF">E0486_12090</name>
</gene>
<feature type="domain" description="HTH iclR-type" evidence="2">
    <location>
        <begin position="177"/>
        <end position="223"/>
    </location>
</feature>
<dbReference type="Gene3D" id="1.10.10.10">
    <property type="entry name" value="Winged helix-like DNA-binding domain superfamily/Winged helix DNA-binding domain"/>
    <property type="match status" value="1"/>
</dbReference>
<sequence>MEWQPEQLLAEIRRLELLTQALSARNGVLEYLLRQPGMDGMAQAPHPPMPFSDRNTHPHPTPIPPSDRHTDPLLLPIQKTEGHPQEPVLPLQFPDRHTPQLHLPTRVSDRAAAEDPRPLRPSDGPERERPARAGGGLAACSVRVLAPSAPSGPLPGCAELVAVLKKNGMAGTKTGGVIRAARLLLLVAAGGGPVSTPRICSELGLSPSGAAKLLASLRRRHWLLRTGTYGLMLSTEAKALLALAARPTQTPSHQALNA</sequence>
<evidence type="ECO:0000256" key="1">
    <source>
        <dbReference type="SAM" id="MobiDB-lite"/>
    </source>
</evidence>